<accession>A0A8J8CD03</accession>
<dbReference type="AlphaFoldDB" id="A0A8J8CD03"/>
<name>A0A8J8CD03_9ARCH</name>
<organism evidence="3 4">
    <name type="scientific">Candidatus Sysuiplasma superficiale</name>
    <dbReference type="NCBI Taxonomy" id="2823368"/>
    <lineage>
        <taxon>Archaea</taxon>
        <taxon>Methanobacteriati</taxon>
        <taxon>Thermoplasmatota</taxon>
        <taxon>Thermoplasmata</taxon>
        <taxon>Candidatus Sysuiplasmatales</taxon>
        <taxon>Candidatus Sysuiplasmataceae</taxon>
        <taxon>Candidatus Sysuiplasma</taxon>
    </lineage>
</organism>
<sequence>MRTEGRRDISISEVVSALERVGVKRHDANVLISILKSGEITAGNIAVATGMNRVQVYRSIAGLESKGLIHAVIGRPKRYTAHSADIVLKTLIEDRRGELDAAADILLRFAEYLPERREAGEQSSKLQIIRHRNQIYREIANVISQAGDEVLVFTTTKGIQRSYQAGINDVLLRAMQRGVRCKMITDIAERNRELMKSVSRYVPLRHLDRQRARFIISDRKSILVFLIQDESSLSGKAETALWTTSNDFVKAHIELFEHAWKIAVPFERRLAEMNATGKDTQPRR</sequence>
<dbReference type="InterPro" id="IPR036388">
    <property type="entry name" value="WH-like_DNA-bd_sf"/>
</dbReference>
<dbReference type="PANTHER" id="PTHR34293:SF1">
    <property type="entry name" value="HTH-TYPE TRANSCRIPTIONAL REGULATOR TRMBL2"/>
    <property type="match status" value="1"/>
</dbReference>
<dbReference type="InterPro" id="IPR036390">
    <property type="entry name" value="WH_DNA-bd_sf"/>
</dbReference>
<dbReference type="InterPro" id="IPR051797">
    <property type="entry name" value="TrmB-like"/>
</dbReference>
<dbReference type="InterPro" id="IPR002831">
    <property type="entry name" value="Tscrpt_reg_TrmB_N"/>
</dbReference>
<dbReference type="EMBL" id="JAHEAC010000001">
    <property type="protein sequence ID" value="MBX8643137.1"/>
    <property type="molecule type" value="Genomic_DNA"/>
</dbReference>
<dbReference type="Pfam" id="PF01978">
    <property type="entry name" value="TrmB"/>
    <property type="match status" value="1"/>
</dbReference>
<dbReference type="PANTHER" id="PTHR34293">
    <property type="entry name" value="HTH-TYPE TRANSCRIPTIONAL REGULATOR TRMBL2"/>
    <property type="match status" value="1"/>
</dbReference>
<dbReference type="Proteomes" id="UP000750197">
    <property type="component" value="Unassembled WGS sequence"/>
</dbReference>
<dbReference type="SUPFAM" id="SSF56024">
    <property type="entry name" value="Phospholipase D/nuclease"/>
    <property type="match status" value="1"/>
</dbReference>
<dbReference type="SUPFAM" id="SSF46785">
    <property type="entry name" value="Winged helix' DNA-binding domain"/>
    <property type="match status" value="1"/>
</dbReference>
<evidence type="ECO:0000259" key="1">
    <source>
        <dbReference type="Pfam" id="PF01978"/>
    </source>
</evidence>
<dbReference type="Proteomes" id="UP000716004">
    <property type="component" value="Unassembled WGS sequence"/>
</dbReference>
<evidence type="ECO:0000313" key="3">
    <source>
        <dbReference type="EMBL" id="MBX8643137.1"/>
    </source>
</evidence>
<reference evidence="3" key="1">
    <citation type="submission" date="2021-05" db="EMBL/GenBank/DDBJ databases">
        <title>Genomic insights into ecological role and evolution of a novel Thermoplasmata order Candidatus Sysuiplasmatales.</title>
        <authorList>
            <person name="Yuan Y."/>
        </authorList>
    </citation>
    <scope>NUCLEOTIDE SEQUENCE</scope>
    <source>
        <strain evidence="3">TUT19-bin139</strain>
        <strain evidence="2">YP2-bin.285</strain>
    </source>
</reference>
<comment type="caution">
    <text evidence="3">The sequence shown here is derived from an EMBL/GenBank/DDBJ whole genome shotgun (WGS) entry which is preliminary data.</text>
</comment>
<gene>
    <name evidence="2" type="ORF">J9259_00145</name>
    <name evidence="3" type="ORF">KIY12_00165</name>
</gene>
<feature type="domain" description="Transcription regulator TrmB N-terminal" evidence="1">
    <location>
        <begin position="18"/>
        <end position="83"/>
    </location>
</feature>
<dbReference type="EMBL" id="JAGVSJ010000001">
    <property type="protein sequence ID" value="MBX8630925.1"/>
    <property type="molecule type" value="Genomic_DNA"/>
</dbReference>
<evidence type="ECO:0000313" key="4">
    <source>
        <dbReference type="Proteomes" id="UP000750197"/>
    </source>
</evidence>
<protein>
    <recommendedName>
        <fullName evidence="1">Transcription regulator TrmB N-terminal domain-containing protein</fullName>
    </recommendedName>
</protein>
<dbReference type="Gene3D" id="3.30.870.10">
    <property type="entry name" value="Endonuclease Chain A"/>
    <property type="match status" value="1"/>
</dbReference>
<evidence type="ECO:0000313" key="2">
    <source>
        <dbReference type="EMBL" id="MBX8630925.1"/>
    </source>
</evidence>
<proteinExistence type="predicted"/>
<dbReference type="Gene3D" id="1.10.10.10">
    <property type="entry name" value="Winged helix-like DNA-binding domain superfamily/Winged helix DNA-binding domain"/>
    <property type="match status" value="1"/>
</dbReference>